<name>A0A1R2AQZ8_9CILI</name>
<accession>A0A1R2AQZ8</accession>
<reference evidence="1 2" key="1">
    <citation type="submission" date="2016-11" db="EMBL/GenBank/DDBJ databases">
        <title>The macronuclear genome of Stentor coeruleus: a giant cell with tiny introns.</title>
        <authorList>
            <person name="Slabodnick M."/>
            <person name="Ruby J.G."/>
            <person name="Reiff S.B."/>
            <person name="Swart E.C."/>
            <person name="Gosai S."/>
            <person name="Prabakaran S."/>
            <person name="Witkowska E."/>
            <person name="Larue G.E."/>
            <person name="Fisher S."/>
            <person name="Freeman R.M."/>
            <person name="Gunawardena J."/>
            <person name="Chu W."/>
            <person name="Stover N.A."/>
            <person name="Gregory B.D."/>
            <person name="Nowacki M."/>
            <person name="Derisi J."/>
            <person name="Roy S.W."/>
            <person name="Marshall W.F."/>
            <person name="Sood P."/>
        </authorList>
    </citation>
    <scope>NUCLEOTIDE SEQUENCE [LARGE SCALE GENOMIC DNA]</scope>
    <source>
        <strain evidence="1">WM001</strain>
    </source>
</reference>
<dbReference type="AlphaFoldDB" id="A0A1R2AQZ8"/>
<comment type="caution">
    <text evidence="1">The sequence shown here is derived from an EMBL/GenBank/DDBJ whole genome shotgun (WGS) entry which is preliminary data.</text>
</comment>
<protein>
    <submittedName>
        <fullName evidence="1">Uncharacterized protein</fullName>
    </submittedName>
</protein>
<dbReference type="Proteomes" id="UP000187209">
    <property type="component" value="Unassembled WGS sequence"/>
</dbReference>
<proteinExistence type="predicted"/>
<dbReference type="OrthoDB" id="321443at2759"/>
<sequence>MSLSYHSEHLAWQQRVGQERTRADNFYKTSGSFFYSPEPSSRSPFPNSNQDIEPKNYKTLDFSLAYTFGGTKPIRNAFLEPAKKEQLNAERPILSRSAHNLKGKKVYANKHNKKYINELKQQINGERLKREAIQKQIKVLKK</sequence>
<evidence type="ECO:0000313" key="2">
    <source>
        <dbReference type="Proteomes" id="UP000187209"/>
    </source>
</evidence>
<evidence type="ECO:0000313" key="1">
    <source>
        <dbReference type="EMBL" id="OMJ66954.1"/>
    </source>
</evidence>
<dbReference type="EMBL" id="MPUH01001595">
    <property type="protein sequence ID" value="OMJ66954.1"/>
    <property type="molecule type" value="Genomic_DNA"/>
</dbReference>
<organism evidence="1 2">
    <name type="scientific">Stentor coeruleus</name>
    <dbReference type="NCBI Taxonomy" id="5963"/>
    <lineage>
        <taxon>Eukaryota</taxon>
        <taxon>Sar</taxon>
        <taxon>Alveolata</taxon>
        <taxon>Ciliophora</taxon>
        <taxon>Postciliodesmatophora</taxon>
        <taxon>Heterotrichea</taxon>
        <taxon>Heterotrichida</taxon>
        <taxon>Stentoridae</taxon>
        <taxon>Stentor</taxon>
    </lineage>
</organism>
<gene>
    <name evidence="1" type="ORF">SteCoe_36031</name>
</gene>
<keyword evidence="2" id="KW-1185">Reference proteome</keyword>